<feature type="active site" description="Nucleophile" evidence="1">
    <location>
        <position position="1010"/>
    </location>
</feature>
<name>A0A7K1L2R7_9ACTN</name>
<dbReference type="PANTHER" id="PTHR37981:SF1">
    <property type="entry name" value="SGNH HYDROLASE-TYPE ESTERASE DOMAIN-CONTAINING PROTEIN"/>
    <property type="match status" value="1"/>
</dbReference>
<dbReference type="SUPFAM" id="SSF53955">
    <property type="entry name" value="Lysozyme-like"/>
    <property type="match status" value="1"/>
</dbReference>
<reference evidence="5 6" key="1">
    <citation type="submission" date="2019-11" db="EMBL/GenBank/DDBJ databases">
        <authorList>
            <person name="Cao P."/>
        </authorList>
    </citation>
    <scope>NUCLEOTIDE SEQUENCE [LARGE SCALE GENOMIC DNA]</scope>
    <source>
        <strain evidence="5 6">NEAU-AAG5</strain>
    </source>
</reference>
<dbReference type="InterPro" id="IPR033803">
    <property type="entry name" value="CBD-like_Golvesin-Xly"/>
</dbReference>
<evidence type="ECO:0000256" key="2">
    <source>
        <dbReference type="PIRSR" id="PIRSR637460-2"/>
    </source>
</evidence>
<accession>A0A7K1L2R7</accession>
<evidence type="ECO:0000313" key="5">
    <source>
        <dbReference type="EMBL" id="MUN38536.1"/>
    </source>
</evidence>
<dbReference type="GO" id="GO:0004806">
    <property type="term" value="F:triacylglycerol lipase activity"/>
    <property type="evidence" value="ECO:0007669"/>
    <property type="project" value="TreeGrafter"/>
</dbReference>
<organism evidence="5 6">
    <name type="scientific">Actinomadura litoris</name>
    <dbReference type="NCBI Taxonomy" id="2678616"/>
    <lineage>
        <taxon>Bacteria</taxon>
        <taxon>Bacillati</taxon>
        <taxon>Actinomycetota</taxon>
        <taxon>Actinomycetes</taxon>
        <taxon>Streptosporangiales</taxon>
        <taxon>Thermomonosporaceae</taxon>
        <taxon>Actinomadura</taxon>
    </lineage>
</organism>
<dbReference type="Pfam" id="PF25275">
    <property type="entry name" value="Golvesin_C"/>
    <property type="match status" value="1"/>
</dbReference>
<proteinExistence type="predicted"/>
<protein>
    <submittedName>
        <fullName evidence="5">NocE</fullName>
    </submittedName>
</protein>
<dbReference type="Gene3D" id="3.40.50.1110">
    <property type="entry name" value="SGNH hydrolase"/>
    <property type="match status" value="1"/>
</dbReference>
<evidence type="ECO:0000256" key="3">
    <source>
        <dbReference type="SAM" id="MobiDB-lite"/>
    </source>
</evidence>
<dbReference type="EMBL" id="WOFH01000006">
    <property type="protein sequence ID" value="MUN38536.1"/>
    <property type="molecule type" value="Genomic_DNA"/>
</dbReference>
<dbReference type="GO" id="GO:0019433">
    <property type="term" value="P:triglyceride catabolic process"/>
    <property type="evidence" value="ECO:0007669"/>
    <property type="project" value="TreeGrafter"/>
</dbReference>
<dbReference type="PROSITE" id="PS51318">
    <property type="entry name" value="TAT"/>
    <property type="match status" value="1"/>
</dbReference>
<dbReference type="InterPro" id="IPR006311">
    <property type="entry name" value="TAT_signal"/>
</dbReference>
<feature type="domain" description="Golvesin/Xly CBD-like" evidence="4">
    <location>
        <begin position="898"/>
        <end position="993"/>
    </location>
</feature>
<feature type="disulfide bond" evidence="2">
    <location>
        <begin position="1207"/>
        <end position="1259"/>
    </location>
</feature>
<sequence length="1312" mass="140349">MPRLQGAPLRSRRTAYGAVAIGAASVVVAGLLPGAADAAPRPVQQREPVRSAGADDGQRSIAPAQRNSLMGKGWERSRDRAWTTSGDAQGFHLLVADGRSGYAWRTAASLSEPGFDADAWIGNACVTGSGRRALVAYAPRTFTNKAELMARGAFAAVVDLKTGKVTKLNRQVSLAYFSPGCGTGETGVFTQAGGESRNATRLITVDAVSGRPAKPITLKGQVTSAVPVGDDVVAADSARLVRIDRSGRRTVLARTDQVPFQLKPDADGGVVFLDRPAVGSSGEPQGQVKRLALGKGNAKAPAPQVLAQGPLTKLDLSASATGQVFVTGQAKPVAALPRIVQMRPHIPMDAVATTRGEAMVTRTMWADGKDSRIGPREATDVRPVKIGLRILSTGKDTEFQVKPGDQAIARGVQGTRRSPALPAPSTARKQRRQATGTVEPDRTCSVPRNDPGKQAMQPKPRQVEWAVDQAITGNLNKHISRPANWKNLGMGAYQPQTLFPLQGLSGGGRIPAQIMLGVTAQESNMWQASRTVVPGVTGNPLIGNYYGIHYTPDGQQTDPWAIDWSKADCGYGIAQVTDGMRMHGKEKDHEEPKTDLQQQAVALDYTANIAAGVNILVEKWNQTRADGLIIDNGKPEHLENWFFALWAYNSGYHTKGEAPGNGGTWGLGWTNNPADPLWKANRPPFLEGANGGDDYTHAKNPQDWPYQEKVLGWAARPLEGLESPGKTVAGYRAAWWTNNDLRHNIKPPEGLFCTSANQCDPGKISNSNSNDPGMGPCGRADLHCWWTQPASWQICNLGRCGHEILRFDSTYAEEADGTAYPPNCTTAGLPAGSLIVDDLPSGTPVHRPGCGGPASTGSFTLDFATASSRIDLHQLGAGLGGHFWFSHTRSTTTHPDGNRMKTTGTWNLGQNIGGWARVMVHLPDHGAHTRQAAYTVHGTDSSSPVRVRPQRIMANRWVSLGVFRFTGAPKVSLSTDTPDGNGDEDIAWDAVAFHKLSGKPRHSVVAMGDSYSSGEGASVSGGGDYYRETDIDGGRGYWRDACHRSRHAWSRRATLNDSGTSIGQRADDWDPSLDYQFIACSGARTKNILPVSVDGPRGSGQSEFGEPPQLDQGYLDNNTTLVTLSIGGNDAEFSNIVQKCIYGSLGLCQDSTLDGDDKPLKDAEPERINGSVRNSIEVVLSTVHRYAPNAKIVLMGYPRLLDGNGQCIPGIGTSEAPWMNEMADVLAGAMKTASENATRSGAPTWFSDPRARFAGRAICGDPETIHGIVLDKTPGDDPSPLPPNSNQSFHPKIEGTAHYAEALNATLRQMGL</sequence>
<dbReference type="SUPFAM" id="SSF52266">
    <property type="entry name" value="SGNH hydrolase"/>
    <property type="match status" value="1"/>
</dbReference>
<evidence type="ECO:0000313" key="6">
    <source>
        <dbReference type="Proteomes" id="UP000432015"/>
    </source>
</evidence>
<feature type="active site" evidence="1">
    <location>
        <position position="1290"/>
    </location>
</feature>
<evidence type="ECO:0000256" key="1">
    <source>
        <dbReference type="PIRSR" id="PIRSR637460-1"/>
    </source>
</evidence>
<comment type="caution">
    <text evidence="5">The sequence shown here is derived from an EMBL/GenBank/DDBJ whole genome shotgun (WGS) entry which is preliminary data.</text>
</comment>
<dbReference type="CDD" id="cd01823">
    <property type="entry name" value="SEST_like"/>
    <property type="match status" value="1"/>
</dbReference>
<dbReference type="Proteomes" id="UP000432015">
    <property type="component" value="Unassembled WGS sequence"/>
</dbReference>
<feature type="region of interest" description="Disordered" evidence="3">
    <location>
        <begin position="38"/>
        <end position="78"/>
    </location>
</feature>
<feature type="disulfide bond" evidence="2">
    <location>
        <begin position="1042"/>
        <end position="1080"/>
    </location>
</feature>
<dbReference type="InterPro" id="IPR023346">
    <property type="entry name" value="Lysozyme-like_dom_sf"/>
</dbReference>
<dbReference type="InterPro" id="IPR036514">
    <property type="entry name" value="SGNH_hydro_sf"/>
</dbReference>
<dbReference type="InterPro" id="IPR037460">
    <property type="entry name" value="SEST-like"/>
</dbReference>
<keyword evidence="6" id="KW-1185">Reference proteome</keyword>
<gene>
    <name evidence="5" type="ORF">GNZ18_18250</name>
</gene>
<feature type="region of interest" description="Disordered" evidence="3">
    <location>
        <begin position="414"/>
        <end position="461"/>
    </location>
</feature>
<dbReference type="PANTHER" id="PTHR37981">
    <property type="entry name" value="LIPASE 2"/>
    <property type="match status" value="1"/>
</dbReference>
<keyword evidence="2" id="KW-1015">Disulfide bond</keyword>
<feature type="region of interest" description="Disordered" evidence="3">
    <location>
        <begin position="1270"/>
        <end position="1291"/>
    </location>
</feature>
<evidence type="ECO:0000259" key="4">
    <source>
        <dbReference type="Pfam" id="PF25275"/>
    </source>
</evidence>